<gene>
    <name evidence="7" type="ORF">AMK59_7955</name>
</gene>
<organism evidence="7 8">
    <name type="scientific">Oryctes borbonicus</name>
    <dbReference type="NCBI Taxonomy" id="1629725"/>
    <lineage>
        <taxon>Eukaryota</taxon>
        <taxon>Metazoa</taxon>
        <taxon>Ecdysozoa</taxon>
        <taxon>Arthropoda</taxon>
        <taxon>Hexapoda</taxon>
        <taxon>Insecta</taxon>
        <taxon>Pterygota</taxon>
        <taxon>Neoptera</taxon>
        <taxon>Endopterygota</taxon>
        <taxon>Coleoptera</taxon>
        <taxon>Polyphaga</taxon>
        <taxon>Scarabaeiformia</taxon>
        <taxon>Scarabaeidae</taxon>
        <taxon>Dynastinae</taxon>
        <taxon>Oryctes</taxon>
    </lineage>
</organism>
<dbReference type="OrthoDB" id="66620at2759"/>
<comment type="subcellular location">
    <subcellularLocation>
        <location evidence="1">Membrane</location>
        <topology evidence="1">Multi-pass membrane protein</topology>
    </subcellularLocation>
</comment>
<feature type="transmembrane region" description="Helical" evidence="6">
    <location>
        <begin position="78"/>
        <end position="95"/>
    </location>
</feature>
<proteinExistence type="predicted"/>
<sequence>MSEGNCVYSGSTQEIIPFLRDVGMPCPDYYSPADYLIELVQMEKYATVLKNQNDRGNPVIVQQKSYRGYVNPYYADGGVPYIFAVTFWMQFWTLLKRRLLQISRARLTMFCEIGHHLFCGLIVGLIFYDRGNNA</sequence>
<accession>A0A0T6AX83</accession>
<evidence type="ECO:0000313" key="7">
    <source>
        <dbReference type="EMBL" id="KRT79738.1"/>
    </source>
</evidence>
<evidence type="ECO:0000256" key="2">
    <source>
        <dbReference type="ARBA" id="ARBA00022448"/>
    </source>
</evidence>
<feature type="transmembrane region" description="Helical" evidence="6">
    <location>
        <begin position="107"/>
        <end position="128"/>
    </location>
</feature>
<evidence type="ECO:0000256" key="5">
    <source>
        <dbReference type="ARBA" id="ARBA00023136"/>
    </source>
</evidence>
<dbReference type="GO" id="GO:0005886">
    <property type="term" value="C:plasma membrane"/>
    <property type="evidence" value="ECO:0007669"/>
    <property type="project" value="TreeGrafter"/>
</dbReference>
<keyword evidence="2" id="KW-0813">Transport</keyword>
<dbReference type="EMBL" id="LJIG01022596">
    <property type="protein sequence ID" value="KRT79738.1"/>
    <property type="molecule type" value="Genomic_DNA"/>
</dbReference>
<dbReference type="Proteomes" id="UP000051574">
    <property type="component" value="Unassembled WGS sequence"/>
</dbReference>
<evidence type="ECO:0000256" key="6">
    <source>
        <dbReference type="SAM" id="Phobius"/>
    </source>
</evidence>
<keyword evidence="5 6" id="KW-0472">Membrane</keyword>
<protein>
    <submittedName>
        <fullName evidence="7">Uncharacterized protein</fullName>
    </submittedName>
</protein>
<feature type="non-terminal residue" evidence="7">
    <location>
        <position position="134"/>
    </location>
</feature>
<dbReference type="GO" id="GO:0042626">
    <property type="term" value="F:ATPase-coupled transmembrane transporter activity"/>
    <property type="evidence" value="ECO:0007669"/>
    <property type="project" value="TreeGrafter"/>
</dbReference>
<dbReference type="PANTHER" id="PTHR48041">
    <property type="entry name" value="ABC TRANSPORTER G FAMILY MEMBER 28"/>
    <property type="match status" value="1"/>
</dbReference>
<comment type="caution">
    <text evidence="7">The sequence shown here is derived from an EMBL/GenBank/DDBJ whole genome shotgun (WGS) entry which is preliminary data.</text>
</comment>
<keyword evidence="3 6" id="KW-0812">Transmembrane</keyword>
<keyword evidence="8" id="KW-1185">Reference proteome</keyword>
<evidence type="ECO:0000313" key="8">
    <source>
        <dbReference type="Proteomes" id="UP000051574"/>
    </source>
</evidence>
<dbReference type="PANTHER" id="PTHR48041:SF105">
    <property type="entry name" value="FI02074P"/>
    <property type="match status" value="1"/>
</dbReference>
<dbReference type="InterPro" id="IPR050352">
    <property type="entry name" value="ABCG_transporters"/>
</dbReference>
<name>A0A0T6AX83_9SCAR</name>
<dbReference type="AlphaFoldDB" id="A0A0T6AX83"/>
<keyword evidence="4 6" id="KW-1133">Transmembrane helix</keyword>
<evidence type="ECO:0000256" key="1">
    <source>
        <dbReference type="ARBA" id="ARBA00004141"/>
    </source>
</evidence>
<reference evidence="7 8" key="1">
    <citation type="submission" date="2015-09" db="EMBL/GenBank/DDBJ databases">
        <title>Draft genome of the scarab beetle Oryctes borbonicus.</title>
        <authorList>
            <person name="Meyer J.M."/>
            <person name="Markov G.V."/>
            <person name="Baskaran P."/>
            <person name="Herrmann M."/>
            <person name="Sommer R.J."/>
            <person name="Roedelsperger C."/>
        </authorList>
    </citation>
    <scope>NUCLEOTIDE SEQUENCE [LARGE SCALE GENOMIC DNA]</scope>
    <source>
        <strain evidence="7">OB123</strain>
        <tissue evidence="7">Whole animal</tissue>
    </source>
</reference>
<evidence type="ECO:0000256" key="3">
    <source>
        <dbReference type="ARBA" id="ARBA00022692"/>
    </source>
</evidence>
<evidence type="ECO:0000256" key="4">
    <source>
        <dbReference type="ARBA" id="ARBA00022989"/>
    </source>
</evidence>